<feature type="compositionally biased region" description="Basic residues" evidence="1">
    <location>
        <begin position="479"/>
        <end position="491"/>
    </location>
</feature>
<feature type="region of interest" description="Disordered" evidence="1">
    <location>
        <begin position="363"/>
        <end position="401"/>
    </location>
</feature>
<feature type="compositionally biased region" description="Polar residues" evidence="1">
    <location>
        <begin position="769"/>
        <end position="789"/>
    </location>
</feature>
<dbReference type="RefSeq" id="XP_033401460.1">
    <property type="nucleotide sequence ID" value="XM_033539895.1"/>
</dbReference>
<gene>
    <name evidence="2" type="ORF">K452DRAFT_284121</name>
</gene>
<feature type="region of interest" description="Disordered" evidence="1">
    <location>
        <begin position="429"/>
        <end position="589"/>
    </location>
</feature>
<dbReference type="GeneID" id="54297391"/>
<accession>A0A6A6BPT8</accession>
<feature type="compositionally biased region" description="Polar residues" evidence="1">
    <location>
        <begin position="493"/>
        <end position="504"/>
    </location>
</feature>
<protein>
    <submittedName>
        <fullName evidence="2">Uncharacterized protein</fullName>
    </submittedName>
</protein>
<reference evidence="2" key="1">
    <citation type="journal article" date="2020" name="Stud. Mycol.">
        <title>101 Dothideomycetes genomes: a test case for predicting lifestyles and emergence of pathogens.</title>
        <authorList>
            <person name="Haridas S."/>
            <person name="Albert R."/>
            <person name="Binder M."/>
            <person name="Bloem J."/>
            <person name="Labutti K."/>
            <person name="Salamov A."/>
            <person name="Andreopoulos B."/>
            <person name="Baker S."/>
            <person name="Barry K."/>
            <person name="Bills G."/>
            <person name="Bluhm B."/>
            <person name="Cannon C."/>
            <person name="Castanera R."/>
            <person name="Culley D."/>
            <person name="Daum C."/>
            <person name="Ezra D."/>
            <person name="Gonzalez J."/>
            <person name="Henrissat B."/>
            <person name="Kuo A."/>
            <person name="Liang C."/>
            <person name="Lipzen A."/>
            <person name="Lutzoni F."/>
            <person name="Magnuson J."/>
            <person name="Mondo S."/>
            <person name="Nolan M."/>
            <person name="Ohm R."/>
            <person name="Pangilinan J."/>
            <person name="Park H.-J."/>
            <person name="Ramirez L."/>
            <person name="Alfaro M."/>
            <person name="Sun H."/>
            <person name="Tritt A."/>
            <person name="Yoshinaga Y."/>
            <person name="Zwiers L.-H."/>
            <person name="Turgeon B."/>
            <person name="Goodwin S."/>
            <person name="Spatafora J."/>
            <person name="Crous P."/>
            <person name="Grigoriev I."/>
        </authorList>
    </citation>
    <scope>NUCLEOTIDE SEQUENCE</scope>
    <source>
        <strain evidence="2">CBS 121167</strain>
    </source>
</reference>
<dbReference type="OrthoDB" id="5419922at2759"/>
<feature type="compositionally biased region" description="Polar residues" evidence="1">
    <location>
        <begin position="453"/>
        <end position="462"/>
    </location>
</feature>
<feature type="region of interest" description="Disordered" evidence="1">
    <location>
        <begin position="213"/>
        <end position="286"/>
    </location>
</feature>
<feature type="compositionally biased region" description="Low complexity" evidence="1">
    <location>
        <begin position="795"/>
        <end position="819"/>
    </location>
</feature>
<dbReference type="Proteomes" id="UP000799438">
    <property type="component" value="Unassembled WGS sequence"/>
</dbReference>
<feature type="compositionally biased region" description="Basic residues" evidence="1">
    <location>
        <begin position="85"/>
        <end position="96"/>
    </location>
</feature>
<feature type="region of interest" description="Disordered" evidence="1">
    <location>
        <begin position="835"/>
        <end position="876"/>
    </location>
</feature>
<dbReference type="EMBL" id="ML995477">
    <property type="protein sequence ID" value="KAF2145748.1"/>
    <property type="molecule type" value="Genomic_DNA"/>
</dbReference>
<sequence length="909" mass="98827">MVHFLRHPSYAHLSFEPLAPPESHILCPDYSADHRESKRRRIEDLGQRYLQGHPLHIHSAALKGPFKPGWRNPWKQANDADHKAREKRRRRQKHRAEKAAQLQKDGLGKTPARPVDLTDDAQPSDYSHEWLRRRPFAKKPSVAASDDPSGFQEPLSHLEHITPSKPSQPRPAGKVKDVLDKINHVPQTRSSVPEPPPTTAVHARNAGRVPALDHNADIPSEEGTCKETRPHSPLGRSVNGSTALSASLSSVERDQLATDQGYTPKANVAQKPLVEDNPPEESATTSMQIDTNGGAAQRLPLQSIDQCGDDARMSHTPVPLQSNVEHDSIVDDADSVNLMVPKFPKNSSGFTAINQRPLPLTAYPRREFSGSPVPRTVLADKSDNNNNNNRNVLADPSNSLKDGDLVATAMLGDKPYSVDVSTALSHNLDGQENAVANSNCRGGTPNVKERQMPLNQTQLQQSTEKHVAKSPAVEESARKHLNKKMAQKKRQYLNASPMNTSSPGFSYRKISDPTKNQPQLGPTDDNKTETTTTKKQVPRRIDFESSMDCGPAPPILERSAEKETATLDTPETENLAGTTPQRPEAEHEHTIVGDCSGAFRISSTRELSTQAALLLAQEAFQKELVSPLKETSIVISPLQPKMGKGIEGQDEWTTTPPSSQPEQFTTITPFREFNHRKSPSAYGPPGNVPVSTQDLFNAASPFMFSTVKKKGKVRKSVSIADILLPEPKDDDIGKTTTPAGNPKDNHGIGRAGQVTEADGSMTMMPPDWSATSLATPFPSKHTQSQTPHSLPSAMKSSASKSLPPTSSAIAPDTTTTTAMDSNATPLAAAYEHNSYTLAPESEPPGSEKRRAGSVFGGSTALFEPAQRRPSLDDVDVDEALEDAGSFLQGWDVGAELRKAARSSKGTPVR</sequence>
<dbReference type="AlphaFoldDB" id="A0A6A6BPT8"/>
<evidence type="ECO:0000313" key="3">
    <source>
        <dbReference type="Proteomes" id="UP000799438"/>
    </source>
</evidence>
<name>A0A6A6BPT8_9PEZI</name>
<feature type="region of interest" description="Disordered" evidence="1">
    <location>
        <begin position="726"/>
        <end position="819"/>
    </location>
</feature>
<proteinExistence type="predicted"/>
<organism evidence="2 3">
    <name type="scientific">Aplosporella prunicola CBS 121167</name>
    <dbReference type="NCBI Taxonomy" id="1176127"/>
    <lineage>
        <taxon>Eukaryota</taxon>
        <taxon>Fungi</taxon>
        <taxon>Dikarya</taxon>
        <taxon>Ascomycota</taxon>
        <taxon>Pezizomycotina</taxon>
        <taxon>Dothideomycetes</taxon>
        <taxon>Dothideomycetes incertae sedis</taxon>
        <taxon>Botryosphaeriales</taxon>
        <taxon>Aplosporellaceae</taxon>
        <taxon>Aplosporella</taxon>
    </lineage>
</organism>
<keyword evidence="3" id="KW-1185">Reference proteome</keyword>
<evidence type="ECO:0000256" key="1">
    <source>
        <dbReference type="SAM" id="MobiDB-lite"/>
    </source>
</evidence>
<feature type="compositionally biased region" description="Polar residues" evidence="1">
    <location>
        <begin position="238"/>
        <end position="250"/>
    </location>
</feature>
<evidence type="ECO:0000313" key="2">
    <source>
        <dbReference type="EMBL" id="KAF2145748.1"/>
    </source>
</evidence>
<feature type="compositionally biased region" description="Polar residues" evidence="1">
    <location>
        <begin position="429"/>
        <end position="441"/>
    </location>
</feature>
<feature type="region of interest" description="Disordered" evidence="1">
    <location>
        <begin position="66"/>
        <end position="174"/>
    </location>
</feature>